<dbReference type="InterPro" id="IPR011576">
    <property type="entry name" value="Pyridox_Oxase_N"/>
</dbReference>
<dbReference type="EMBL" id="JBEPSM010000001">
    <property type="protein sequence ID" value="MET4633452.1"/>
    <property type="molecule type" value="Genomic_DNA"/>
</dbReference>
<keyword evidence="3" id="KW-1185">Reference proteome</keyword>
<dbReference type="PANTHER" id="PTHR42815:SF2">
    <property type="entry name" value="FAD-BINDING, PUTATIVE (AFU_ORTHOLOGUE AFUA_6G07600)-RELATED"/>
    <property type="match status" value="1"/>
</dbReference>
<proteinExistence type="predicted"/>
<dbReference type="Pfam" id="PF01243">
    <property type="entry name" value="PNPOx_N"/>
    <property type="match status" value="1"/>
</dbReference>
<protein>
    <submittedName>
        <fullName evidence="2">Pyridoxine 5'-phosphate oxidase superfamily flavin-nucleotide-binding protein</fullName>
    </submittedName>
</protein>
<dbReference type="PANTHER" id="PTHR42815">
    <property type="entry name" value="FAD-BINDING, PUTATIVE (AFU_ORTHOLOGUE AFUA_6G07600)-RELATED"/>
    <property type="match status" value="1"/>
</dbReference>
<name>A0ABV2QWQ3_9HYPH</name>
<evidence type="ECO:0000313" key="2">
    <source>
        <dbReference type="EMBL" id="MET4633452.1"/>
    </source>
</evidence>
<reference evidence="2 3" key="1">
    <citation type="submission" date="2024-06" db="EMBL/GenBank/DDBJ databases">
        <title>Sorghum-associated microbial communities from plants grown in Nebraska, USA.</title>
        <authorList>
            <person name="Schachtman D."/>
        </authorList>
    </citation>
    <scope>NUCLEOTIDE SEQUENCE [LARGE SCALE GENOMIC DNA]</scope>
    <source>
        <strain evidence="2 3">3207</strain>
    </source>
</reference>
<dbReference type="SUPFAM" id="SSF50475">
    <property type="entry name" value="FMN-binding split barrel"/>
    <property type="match status" value="1"/>
</dbReference>
<evidence type="ECO:0000259" key="1">
    <source>
        <dbReference type="Pfam" id="PF01243"/>
    </source>
</evidence>
<accession>A0ABV2QWQ3</accession>
<dbReference type="Gene3D" id="2.30.110.10">
    <property type="entry name" value="Electron Transport, Fmn-binding Protein, Chain A"/>
    <property type="match status" value="1"/>
</dbReference>
<sequence length="331" mass="35325">MAGLTTREQLQEQFGSPPGMVLAKTIDHLDAGAMAWLAASTLMMASIAEGERLEIVLGGDMPGWARGERATLCLPSHALDAPERFSPGAGFGSVFLVPSLNEVMRVKGRVASNDGSEVHVAVEECYIHCGKALIRSDFWSASPMEAAFSSAEHLAAHCRFMGLATCDPQSRADLSPKGDPAGLMVRIEGETLRFADRPGNRRIDSFRNIIDQPNVALALLVPGAHRIAVVKGEARITDDLAERERFAVGEKVPDLVTVVDKMLVDQQESRALVRASPWPAPAAPGGLNAGKIAAGHLRLGKGVGAKLAGAIMSVPGLVEREMAKDYKKNLY</sequence>
<gene>
    <name evidence="2" type="ORF">ABIE08_001365</name>
</gene>
<dbReference type="InterPro" id="IPR012349">
    <property type="entry name" value="Split_barrel_FMN-bd"/>
</dbReference>
<dbReference type="Proteomes" id="UP001549321">
    <property type="component" value="Unassembled WGS sequence"/>
</dbReference>
<organism evidence="2 3">
    <name type="scientific">Kaistia defluvii</name>
    <dbReference type="NCBI Taxonomy" id="410841"/>
    <lineage>
        <taxon>Bacteria</taxon>
        <taxon>Pseudomonadati</taxon>
        <taxon>Pseudomonadota</taxon>
        <taxon>Alphaproteobacteria</taxon>
        <taxon>Hyphomicrobiales</taxon>
        <taxon>Kaistiaceae</taxon>
        <taxon>Kaistia</taxon>
    </lineage>
</organism>
<feature type="domain" description="Pyridoxamine 5'-phosphate oxidase N-terminal" evidence="1">
    <location>
        <begin position="156"/>
        <end position="248"/>
    </location>
</feature>
<comment type="caution">
    <text evidence="2">The sequence shown here is derived from an EMBL/GenBank/DDBJ whole genome shotgun (WGS) entry which is preliminary data.</text>
</comment>
<dbReference type="RefSeq" id="WP_354549749.1">
    <property type="nucleotide sequence ID" value="NZ_JBEPSM010000001.1"/>
</dbReference>
<evidence type="ECO:0000313" key="3">
    <source>
        <dbReference type="Proteomes" id="UP001549321"/>
    </source>
</evidence>